<dbReference type="SUPFAM" id="SSF51445">
    <property type="entry name" value="(Trans)glycosidases"/>
    <property type="match status" value="1"/>
</dbReference>
<dbReference type="InterPro" id="IPR050386">
    <property type="entry name" value="Glycosyl_hydrolase_5"/>
</dbReference>
<sequence length="733" mass="80132">MASPNWLSVASHIASARWTNQYYKMQLKGVNMNTIASSLSLAIANYKPVPTIPSQNTTSGGRVSQVSNSSSGSTDSSSNGGRDAALWGLPSILNITTPTGGNIFKSDSDNSGETIGNSGCTVQSTYTPSNLVEVTFPDFDSARANTMRYRKQVGVNVGSWFVLEAWMTPSMFTCAYGTKNSELDFLKGYGSSSKGISSAKARLEKHWDTFITKSDLQEMKTLGINTVRLPIGYWTLGANWTTNTPFSDYGSVYDNAWMYVRRFIKWADDLDIGVLVDVHGAYGSQNGEPISGDSEHGIQFYNGNNRQRTREMLLWLTQEFASVNNVVGIQLLNEPQDNTKLWTWYGNTMDAMRKVNSHAESLPLYFHDAFMTEKGAAFAGNRTDFVVQDMHSYFVFTNSDRSTSAQKHTTNIEGSYQKSLQKLAKTARGNFIIGEWSCALNPQSLTSSSDKTKSTAEFCQAQVESYGKAAAGYFFWSWKMDNCDSNSGWCFRSATKDKMIGDGYNAWGLNGNVTNVASQVAHSIATISLPTTYSNGKLADPLAAETSTCTTTSSSNSNSNSSSNSSSGARNAQVKNSDSGRSSSSSSSRSMTRQHRKSKSRSSSSHTNTKQTNSQHSSSANHHHHRRITHEGFGGPAARAAAHVQHRRAATNSKIQQLGFTDGFVSGQSFAKLLTLSRLGFQNQYLADTLSYYTNNKVFASSDSSYSDQFTPGLESIEKEITSKLKSALNISS</sequence>
<dbReference type="Gene3D" id="3.20.20.80">
    <property type="entry name" value="Glycosidases"/>
    <property type="match status" value="1"/>
</dbReference>
<feature type="compositionally biased region" description="Low complexity" evidence="4">
    <location>
        <begin position="548"/>
        <end position="567"/>
    </location>
</feature>
<comment type="similarity">
    <text evidence="1">Belongs to the glycosyl hydrolase 5 (cellulase A) family.</text>
</comment>
<feature type="domain" description="Glycoside hydrolase family 5" evidence="5">
    <location>
        <begin position="202"/>
        <end position="480"/>
    </location>
</feature>
<keyword evidence="2" id="KW-0378">Hydrolase</keyword>
<dbReference type="GO" id="GO:0005737">
    <property type="term" value="C:cytoplasm"/>
    <property type="evidence" value="ECO:0007669"/>
    <property type="project" value="UniProtKB-ARBA"/>
</dbReference>
<dbReference type="InterPro" id="IPR017853">
    <property type="entry name" value="GH"/>
</dbReference>
<feature type="region of interest" description="Disordered" evidence="4">
    <location>
        <begin position="548"/>
        <end position="640"/>
    </location>
</feature>
<organism evidence="6 7">
    <name type="scientific">Malassezia cuniculi</name>
    <dbReference type="NCBI Taxonomy" id="948313"/>
    <lineage>
        <taxon>Eukaryota</taxon>
        <taxon>Fungi</taxon>
        <taxon>Dikarya</taxon>
        <taxon>Basidiomycota</taxon>
        <taxon>Ustilaginomycotina</taxon>
        <taxon>Malasseziomycetes</taxon>
        <taxon>Malasseziales</taxon>
        <taxon>Malasseziaceae</taxon>
        <taxon>Malassezia</taxon>
    </lineage>
</organism>
<evidence type="ECO:0000256" key="2">
    <source>
        <dbReference type="ARBA" id="ARBA00022801"/>
    </source>
</evidence>
<dbReference type="FunFam" id="3.20.20.80:FF:000100">
    <property type="entry name" value="Glycoside hydrolase superfamily"/>
    <property type="match status" value="1"/>
</dbReference>
<gene>
    <name evidence="6" type="ORF">MCUN1_001412</name>
</gene>
<dbReference type="GO" id="GO:0009986">
    <property type="term" value="C:cell surface"/>
    <property type="evidence" value="ECO:0007669"/>
    <property type="project" value="TreeGrafter"/>
</dbReference>
<dbReference type="PANTHER" id="PTHR31297">
    <property type="entry name" value="GLUCAN ENDO-1,6-BETA-GLUCOSIDASE B"/>
    <property type="match status" value="1"/>
</dbReference>
<dbReference type="Pfam" id="PF00150">
    <property type="entry name" value="Cellulase"/>
    <property type="match status" value="1"/>
</dbReference>
<keyword evidence="7" id="KW-1185">Reference proteome</keyword>
<evidence type="ECO:0000256" key="3">
    <source>
        <dbReference type="ARBA" id="ARBA00023295"/>
    </source>
</evidence>
<evidence type="ECO:0000256" key="4">
    <source>
        <dbReference type="SAM" id="MobiDB-lite"/>
    </source>
</evidence>
<accession>A0AAF0EUG7</accession>
<dbReference type="Proteomes" id="UP001219933">
    <property type="component" value="Chromosome 2"/>
</dbReference>
<dbReference type="AlphaFoldDB" id="A0AAF0EUG7"/>
<feature type="compositionally biased region" description="Low complexity" evidence="4">
    <location>
        <begin position="577"/>
        <end position="590"/>
    </location>
</feature>
<evidence type="ECO:0000313" key="6">
    <source>
        <dbReference type="EMBL" id="WFD34571.1"/>
    </source>
</evidence>
<protein>
    <recommendedName>
        <fullName evidence="5">Glycoside hydrolase family 5 domain-containing protein</fullName>
    </recommendedName>
</protein>
<evidence type="ECO:0000259" key="5">
    <source>
        <dbReference type="Pfam" id="PF00150"/>
    </source>
</evidence>
<dbReference type="GO" id="GO:0046557">
    <property type="term" value="F:glucan endo-1,6-beta-glucosidase activity"/>
    <property type="evidence" value="ECO:0007669"/>
    <property type="project" value="TreeGrafter"/>
</dbReference>
<feature type="region of interest" description="Disordered" evidence="4">
    <location>
        <begin position="52"/>
        <end position="80"/>
    </location>
</feature>
<evidence type="ECO:0000256" key="1">
    <source>
        <dbReference type="ARBA" id="ARBA00005641"/>
    </source>
</evidence>
<keyword evidence="3" id="KW-0326">Glycosidase</keyword>
<dbReference type="GO" id="GO:0009251">
    <property type="term" value="P:glucan catabolic process"/>
    <property type="evidence" value="ECO:0007669"/>
    <property type="project" value="TreeGrafter"/>
</dbReference>
<name>A0AAF0EUG7_9BASI</name>
<feature type="compositionally biased region" description="Low complexity" evidence="4">
    <location>
        <begin position="59"/>
        <end position="80"/>
    </location>
</feature>
<dbReference type="GO" id="GO:0005576">
    <property type="term" value="C:extracellular region"/>
    <property type="evidence" value="ECO:0007669"/>
    <property type="project" value="TreeGrafter"/>
</dbReference>
<dbReference type="PANTHER" id="PTHR31297:SF43">
    <property type="entry name" value="GLUCAN 1,3-BETA-GLUCOSIDASE 3"/>
    <property type="match status" value="1"/>
</dbReference>
<evidence type="ECO:0000313" key="7">
    <source>
        <dbReference type="Proteomes" id="UP001219933"/>
    </source>
</evidence>
<dbReference type="InterPro" id="IPR001547">
    <property type="entry name" value="Glyco_hydro_5"/>
</dbReference>
<proteinExistence type="inferred from homology"/>
<dbReference type="EMBL" id="CP119878">
    <property type="protein sequence ID" value="WFD34571.1"/>
    <property type="molecule type" value="Genomic_DNA"/>
</dbReference>
<reference evidence="6" key="1">
    <citation type="submission" date="2023-03" db="EMBL/GenBank/DDBJ databases">
        <title>Mating type loci evolution in Malassezia.</title>
        <authorList>
            <person name="Coelho M.A."/>
        </authorList>
    </citation>
    <scope>NUCLEOTIDE SEQUENCE</scope>
    <source>
        <strain evidence="6">CBS 11721</strain>
    </source>
</reference>